<feature type="binding site" evidence="11">
    <location>
        <begin position="320"/>
        <end position="326"/>
    </location>
    <ligand>
        <name>ATP</name>
        <dbReference type="ChEBI" id="CHEBI:30616"/>
    </ligand>
</feature>
<organism evidence="14 15">
    <name type="scientific">Metapseudomonas resinovorans NBRC 106553</name>
    <dbReference type="NCBI Taxonomy" id="1245471"/>
    <lineage>
        <taxon>Bacteria</taxon>
        <taxon>Pseudomonadati</taxon>
        <taxon>Pseudomonadota</taxon>
        <taxon>Gammaproteobacteria</taxon>
        <taxon>Pseudomonadales</taxon>
        <taxon>Pseudomonadaceae</taxon>
        <taxon>Metapseudomonas</taxon>
    </lineage>
</organism>
<evidence type="ECO:0000313" key="15">
    <source>
        <dbReference type="Proteomes" id="UP000015503"/>
    </source>
</evidence>
<keyword evidence="15" id="KW-1185">Reference proteome</keyword>
<dbReference type="PATRIC" id="fig|1245471.3.peg.1898"/>
<dbReference type="PIRSF" id="PIRSF000719">
    <property type="entry name" value="AceK"/>
    <property type="match status" value="1"/>
</dbReference>
<evidence type="ECO:0000259" key="12">
    <source>
        <dbReference type="Pfam" id="PF06315"/>
    </source>
</evidence>
<dbReference type="STRING" id="1245471.PCA10_18730"/>
<dbReference type="GO" id="GO:0004674">
    <property type="term" value="F:protein serine/threonine kinase activity"/>
    <property type="evidence" value="ECO:0007669"/>
    <property type="project" value="UniProtKB-KW"/>
</dbReference>
<evidence type="ECO:0000256" key="5">
    <source>
        <dbReference type="ARBA" id="ARBA00022679"/>
    </source>
</evidence>
<dbReference type="Proteomes" id="UP000015503">
    <property type="component" value="Chromosome"/>
</dbReference>
<evidence type="ECO:0000256" key="8">
    <source>
        <dbReference type="ARBA" id="ARBA00022801"/>
    </source>
</evidence>
<dbReference type="AlphaFoldDB" id="S6AH97"/>
<reference evidence="14 15" key="1">
    <citation type="journal article" date="2013" name="Genome Announc.">
        <title>Complete Genome Sequence of the Carbazole Degrader Pseudomonas resinovorans Strain CA10 (NBRC 106553).</title>
        <authorList>
            <person name="Shintani M."/>
            <person name="Hosoyama A."/>
            <person name="Ohji S."/>
            <person name="Tsuchikane K."/>
            <person name="Takarada H."/>
            <person name="Yamazoe A."/>
            <person name="Fujita N."/>
            <person name="Nojiri H."/>
        </authorList>
    </citation>
    <scope>NUCLEOTIDE SEQUENCE [LARGE SCALE GENOMIC DNA]</scope>
    <source>
        <strain evidence="14 15">NBRC 106553</strain>
    </source>
</reference>
<keyword evidence="7 11" id="KW-0418">Kinase</keyword>
<dbReference type="GO" id="GO:0006006">
    <property type="term" value="P:glucose metabolic process"/>
    <property type="evidence" value="ECO:0007669"/>
    <property type="project" value="InterPro"/>
</dbReference>
<keyword evidence="1 11" id="KW-0329">Glyoxylate bypass</keyword>
<dbReference type="GO" id="GO:0006099">
    <property type="term" value="P:tricarboxylic acid cycle"/>
    <property type="evidence" value="ECO:0007669"/>
    <property type="project" value="UniProtKB-UniRule"/>
</dbReference>
<dbReference type="eggNOG" id="COG4579">
    <property type="taxonomic scope" value="Bacteria"/>
</dbReference>
<keyword evidence="2 11" id="KW-0963">Cytoplasm</keyword>
<keyword evidence="3 11" id="KW-0723">Serine/threonine-protein kinase</keyword>
<dbReference type="GO" id="GO:0005524">
    <property type="term" value="F:ATP binding"/>
    <property type="evidence" value="ECO:0007669"/>
    <property type="project" value="UniProtKB-UniRule"/>
</dbReference>
<dbReference type="EC" id="2.7.11.5" evidence="11"/>
<evidence type="ECO:0000313" key="14">
    <source>
        <dbReference type="EMBL" id="BAN47605.1"/>
    </source>
</evidence>
<dbReference type="GO" id="GO:0006097">
    <property type="term" value="P:glyoxylate cycle"/>
    <property type="evidence" value="ECO:0007669"/>
    <property type="project" value="UniProtKB-UniRule"/>
</dbReference>
<evidence type="ECO:0000256" key="2">
    <source>
        <dbReference type="ARBA" id="ARBA00022490"/>
    </source>
</evidence>
<keyword evidence="10 11" id="KW-0904">Protein phosphatase</keyword>
<evidence type="ECO:0000256" key="1">
    <source>
        <dbReference type="ARBA" id="ARBA00022435"/>
    </source>
</evidence>
<keyword evidence="5 11" id="KW-0808">Transferase</keyword>
<comment type="similarity">
    <text evidence="11">Belongs to the AceK family.</text>
</comment>
<dbReference type="GO" id="GO:0016208">
    <property type="term" value="F:AMP binding"/>
    <property type="evidence" value="ECO:0007669"/>
    <property type="project" value="TreeGrafter"/>
</dbReference>
<evidence type="ECO:0000256" key="3">
    <source>
        <dbReference type="ARBA" id="ARBA00022527"/>
    </source>
</evidence>
<evidence type="ECO:0000256" key="6">
    <source>
        <dbReference type="ARBA" id="ARBA00022741"/>
    </source>
</evidence>
<evidence type="ECO:0000256" key="10">
    <source>
        <dbReference type="ARBA" id="ARBA00022912"/>
    </source>
</evidence>
<feature type="domain" description="Isocitrate dehydrogenase kinase/phosphatase (AceK) regulatory" evidence="13">
    <location>
        <begin position="13"/>
        <end position="313"/>
    </location>
</feature>
<evidence type="ECO:0000259" key="13">
    <source>
        <dbReference type="Pfam" id="PF20423"/>
    </source>
</evidence>
<accession>S6AH97</accession>
<name>S6AH97_METRE</name>
<comment type="subcellular location">
    <subcellularLocation>
        <location evidence="11">Cytoplasm</location>
    </subcellularLocation>
</comment>
<keyword evidence="8 11" id="KW-0378">Hydrolase</keyword>
<keyword evidence="9 11" id="KW-0067">ATP-binding</keyword>
<gene>
    <name evidence="11 14" type="primary">aceK</name>
    <name evidence="14" type="ORF">PCA10_18730</name>
</gene>
<evidence type="ECO:0000256" key="7">
    <source>
        <dbReference type="ARBA" id="ARBA00022777"/>
    </source>
</evidence>
<keyword evidence="6 11" id="KW-0547">Nucleotide-binding</keyword>
<dbReference type="Pfam" id="PF20423">
    <property type="entry name" value="AceK_regulatory"/>
    <property type="match status" value="1"/>
</dbReference>
<dbReference type="HAMAP" id="MF_00747">
    <property type="entry name" value="AceK"/>
    <property type="match status" value="1"/>
</dbReference>
<dbReference type="Pfam" id="PF06315">
    <property type="entry name" value="AceK_kinase"/>
    <property type="match status" value="1"/>
</dbReference>
<dbReference type="GO" id="GO:0005737">
    <property type="term" value="C:cytoplasm"/>
    <property type="evidence" value="ECO:0007669"/>
    <property type="project" value="UniProtKB-SubCell"/>
</dbReference>
<keyword evidence="4 11" id="KW-0816">Tricarboxylic acid cycle</keyword>
<dbReference type="InterPro" id="IPR010452">
    <property type="entry name" value="Isocitrate_DH_AceK"/>
</dbReference>
<dbReference type="EMBL" id="AP013068">
    <property type="protein sequence ID" value="BAN47605.1"/>
    <property type="molecule type" value="Genomic_DNA"/>
</dbReference>
<proteinExistence type="inferred from homology"/>
<dbReference type="PANTHER" id="PTHR39559:SF1">
    <property type="entry name" value="ISOCITRATE DEHYDROGENASE KINASE_PHOSPHATASE"/>
    <property type="match status" value="1"/>
</dbReference>
<dbReference type="HOGENOM" id="CLU_033804_1_1_6"/>
<feature type="domain" description="Isocitrate dehydrogenase kinase/phosphatase (AceK) kinase" evidence="12">
    <location>
        <begin position="315"/>
        <end position="569"/>
    </location>
</feature>
<dbReference type="PANTHER" id="PTHR39559">
    <property type="match status" value="1"/>
</dbReference>
<comment type="catalytic activity">
    <reaction evidence="11">
        <text>L-seryl-[isocitrate dehydrogenase] + ATP = O-phospho-L-seryl-[isocitrate dehydrogenase] + ADP + H(+)</text>
        <dbReference type="Rhea" id="RHEA:43540"/>
        <dbReference type="Rhea" id="RHEA-COMP:10605"/>
        <dbReference type="Rhea" id="RHEA-COMP:10606"/>
        <dbReference type="ChEBI" id="CHEBI:15378"/>
        <dbReference type="ChEBI" id="CHEBI:29999"/>
        <dbReference type="ChEBI" id="CHEBI:30616"/>
        <dbReference type="ChEBI" id="CHEBI:83421"/>
        <dbReference type="ChEBI" id="CHEBI:456216"/>
        <dbReference type="EC" id="2.7.11.5"/>
    </reaction>
</comment>
<dbReference type="KEGG" id="pre:PCA10_18730"/>
<evidence type="ECO:0000256" key="9">
    <source>
        <dbReference type="ARBA" id="ARBA00022840"/>
    </source>
</evidence>
<dbReference type="InterPro" id="IPR046855">
    <property type="entry name" value="AceK_kinase"/>
</dbReference>
<evidence type="ECO:0000256" key="4">
    <source>
        <dbReference type="ARBA" id="ARBA00022532"/>
    </source>
</evidence>
<dbReference type="InterPro" id="IPR046854">
    <property type="entry name" value="AceK_regulatory"/>
</dbReference>
<dbReference type="EC" id="3.1.3.-" evidence="11"/>
<evidence type="ECO:0000256" key="11">
    <source>
        <dbReference type="HAMAP-Rule" id="MF_00747"/>
    </source>
</evidence>
<protein>
    <recommendedName>
        <fullName evidence="11">Isocitrate dehydrogenase kinase/phosphatase</fullName>
        <shortName evidence="11">IDH kinase/phosphatase</shortName>
        <shortName evidence="11">IDHK/P</shortName>
        <ecNumber evidence="11">2.7.11.5</ecNumber>
        <ecNumber evidence="11">3.1.3.-</ecNumber>
    </recommendedName>
</protein>
<dbReference type="GO" id="GO:0004721">
    <property type="term" value="F:phosphoprotein phosphatase activity"/>
    <property type="evidence" value="ECO:0007669"/>
    <property type="project" value="UniProtKB-KW"/>
</dbReference>
<dbReference type="NCBIfam" id="NF002804">
    <property type="entry name" value="PRK02946.1"/>
    <property type="match status" value="1"/>
</dbReference>
<comment type="function">
    <text evidence="11">Bifunctional enzyme which can phosphorylate or dephosphorylate isocitrate dehydrogenase (IDH) on a specific serine residue. This is a regulatory mechanism which enables bacteria to bypass the Krebs cycle via the glyoxylate shunt in response to the source of carbon. When bacteria are grown on glucose, IDH is fully active and unphosphorylated, but when grown on acetate or ethanol, the activity of IDH declines drastically concomitant with its phosphorylation.</text>
</comment>
<sequence>MTMAQHWPAEGIARLILEGFDDYREHFRQITDGARERFEQAEWQATQQAAAERIALYEVKVGETSARLRATYATDELLDVQLWPLVKSAYIDLIDLRLDDELSETWYNSVFCSLFSHDLISDGCMFIHTTRPSLRSHERPPQTRSYRPGGRLGAALSAILDDYRFDVAYDDRAGDLERLEAQLRESLPDWVCKDPELCIELFAAPLFRNKGAYLVGRIYTRDEQWPLVMPLLHREGRGIQADAMITDEAEVSIIFSFTRSYFMVDVAVPAEFVGFLKSILPGKHIAELYTSIGFYKHGKSEFYRALINHLASTDDRFIMAPGVRGMVMSVFTLPGFNTVFKIIKDRFAHAKTVDRNTVIEKYRLVKNVDRVGRMADTQEFADFRFPKSKFEPECLAELLEVAPSTVAIEGDVVLIRHCWTERRMTPLNIYLESASEAQVHEALYDYGLAIKQLAAANIFPGDMLLKNFGVTRHGRVVFYDYDEISYLTEVNFRVIPPPRYEEDEMSAEPWYSVAPNDVFPEEFPRFLFADMGQRRLFNQLHGDLYDAAYWKTLQAAIRSGKVIDVFPYRRQERELTEAIQ</sequence>
<feature type="active site" evidence="11">
    <location>
        <position position="376"/>
    </location>
</feature>
<dbReference type="GO" id="GO:0008772">
    <property type="term" value="F:[isocitrate dehydrogenase (NADP+)] kinase activity"/>
    <property type="evidence" value="ECO:0007669"/>
    <property type="project" value="UniProtKB-UniRule"/>
</dbReference>
<feature type="binding site" evidence="11">
    <location>
        <position position="341"/>
    </location>
    <ligand>
        <name>ATP</name>
        <dbReference type="ChEBI" id="CHEBI:30616"/>
    </ligand>
</feature>